<accession>A0ABW0MAW4</accession>
<evidence type="ECO:0000313" key="3">
    <source>
        <dbReference type="Proteomes" id="UP001596045"/>
    </source>
</evidence>
<evidence type="ECO:0000256" key="1">
    <source>
        <dbReference type="SAM" id="SignalP"/>
    </source>
</evidence>
<feature type="signal peptide" evidence="1">
    <location>
        <begin position="1"/>
        <end position="22"/>
    </location>
</feature>
<protein>
    <recommendedName>
        <fullName evidence="4">Histidine kinase</fullName>
    </recommendedName>
</protein>
<comment type="caution">
    <text evidence="2">The sequence shown here is derived from an EMBL/GenBank/DDBJ whole genome shotgun (WGS) entry which is preliminary data.</text>
</comment>
<name>A0ABW0MAW4_9BURK</name>
<evidence type="ECO:0008006" key="4">
    <source>
        <dbReference type="Google" id="ProtNLM"/>
    </source>
</evidence>
<dbReference type="RefSeq" id="WP_378998569.1">
    <property type="nucleotide sequence ID" value="NZ_JBHSMT010000026.1"/>
</dbReference>
<feature type="chain" id="PRO_5046124744" description="Histidine kinase" evidence="1">
    <location>
        <begin position="23"/>
        <end position="224"/>
    </location>
</feature>
<keyword evidence="3" id="KW-1185">Reference proteome</keyword>
<evidence type="ECO:0000313" key="2">
    <source>
        <dbReference type="EMBL" id="MFC5475364.1"/>
    </source>
</evidence>
<dbReference type="Gene3D" id="2.40.160.170">
    <property type="match status" value="1"/>
</dbReference>
<reference evidence="3" key="1">
    <citation type="journal article" date="2019" name="Int. J. Syst. Evol. Microbiol.">
        <title>The Global Catalogue of Microorganisms (GCM) 10K type strain sequencing project: providing services to taxonomists for standard genome sequencing and annotation.</title>
        <authorList>
            <consortium name="The Broad Institute Genomics Platform"/>
            <consortium name="The Broad Institute Genome Sequencing Center for Infectious Disease"/>
            <person name="Wu L."/>
            <person name="Ma J."/>
        </authorList>
    </citation>
    <scope>NUCLEOTIDE SEQUENCE [LARGE SCALE GENOMIC DNA]</scope>
    <source>
        <strain evidence="3">JCM 17066</strain>
    </source>
</reference>
<keyword evidence="1" id="KW-0732">Signal</keyword>
<dbReference type="EMBL" id="JBHSMT010000026">
    <property type="protein sequence ID" value="MFC5475364.1"/>
    <property type="molecule type" value="Genomic_DNA"/>
</dbReference>
<sequence>MKKTIAAFGLIAAWFAAGAAHASDVGITADLGTTGMGFHVTVPVQSSLNARFGLNYLSYSYDGSTSDLDYKFKLNLNTFDALLDWFPMDNGFRISSGLVYNNNKITANAKPNQIGTYTINGNTYSAANAGQVDGKIDFRKIAPYVGIGWGNAVAKDKGWGFSSDLGVLFQGGARTSLNNSGCTADAATCARLASDVNAENVTLQDKVHNYKAYPVLRVGVSYRF</sequence>
<proteinExistence type="predicted"/>
<organism evidence="2 3">
    <name type="scientific">Paraherbaspirillum soli</name>
    <dbReference type="NCBI Taxonomy" id="631222"/>
    <lineage>
        <taxon>Bacteria</taxon>
        <taxon>Pseudomonadati</taxon>
        <taxon>Pseudomonadota</taxon>
        <taxon>Betaproteobacteria</taxon>
        <taxon>Burkholderiales</taxon>
        <taxon>Oxalobacteraceae</taxon>
        <taxon>Paraherbaspirillum</taxon>
    </lineage>
</organism>
<gene>
    <name evidence="2" type="ORF">ACFPM8_15495</name>
</gene>
<dbReference type="Proteomes" id="UP001596045">
    <property type="component" value="Unassembled WGS sequence"/>
</dbReference>